<evidence type="ECO:0000259" key="1">
    <source>
        <dbReference type="PROSITE" id="PS50053"/>
    </source>
</evidence>
<evidence type="ECO:0000313" key="2">
    <source>
        <dbReference type="Ensembl" id="ENSATEP00000002151.2"/>
    </source>
</evidence>
<dbReference type="Ensembl" id="ENSATET00000002175.3">
    <property type="protein sequence ID" value="ENSATEP00000002151.2"/>
    <property type="gene ID" value="ENSATEG00000001534.3"/>
</dbReference>
<name>A0A3Q1ICG6_ANATE</name>
<dbReference type="OrthoDB" id="428577at2759"/>
<reference evidence="2" key="3">
    <citation type="submission" date="2025-09" db="UniProtKB">
        <authorList>
            <consortium name="Ensembl"/>
        </authorList>
    </citation>
    <scope>IDENTIFICATION</scope>
</reference>
<reference evidence="2" key="2">
    <citation type="submission" date="2025-08" db="UniProtKB">
        <authorList>
            <consortium name="Ensembl"/>
        </authorList>
    </citation>
    <scope>IDENTIFICATION</scope>
</reference>
<dbReference type="InterPro" id="IPR000626">
    <property type="entry name" value="Ubiquitin-like_dom"/>
</dbReference>
<proteinExistence type="predicted"/>
<sequence length="85" mass="9655">MGKFQIKVIGLKGDENIIDLCHSEKKMQTMTVLDAKKKIITKLNIKVDIRMVFTTEPLEESSQLQQYGIRHMSTIHVVARMPGGI</sequence>
<dbReference type="FunCoup" id="A0A3Q1ICG6">
    <property type="interactions" value="8"/>
</dbReference>
<dbReference type="AlphaFoldDB" id="A0A3Q1ICG6"/>
<evidence type="ECO:0000313" key="3">
    <source>
        <dbReference type="Proteomes" id="UP000265040"/>
    </source>
</evidence>
<dbReference type="InParanoid" id="A0A3Q1ICG6"/>
<dbReference type="Proteomes" id="UP000265040">
    <property type="component" value="Chromosome 18"/>
</dbReference>
<dbReference type="GeneTree" id="ENSGT00940000177580"/>
<protein>
    <recommendedName>
        <fullName evidence="1">Ubiquitin-like domain-containing protein</fullName>
    </recommendedName>
</protein>
<dbReference type="SUPFAM" id="SSF54236">
    <property type="entry name" value="Ubiquitin-like"/>
    <property type="match status" value="1"/>
</dbReference>
<keyword evidence="3" id="KW-1185">Reference proteome</keyword>
<dbReference type="PROSITE" id="PS50053">
    <property type="entry name" value="UBIQUITIN_2"/>
    <property type="match status" value="1"/>
</dbReference>
<dbReference type="Pfam" id="PF00240">
    <property type="entry name" value="ubiquitin"/>
    <property type="match status" value="1"/>
</dbReference>
<dbReference type="Gene3D" id="3.10.20.90">
    <property type="entry name" value="Phosphatidylinositol 3-kinase Catalytic Subunit, Chain A, domain 1"/>
    <property type="match status" value="1"/>
</dbReference>
<feature type="domain" description="Ubiquitin-like" evidence="1">
    <location>
        <begin position="48"/>
        <end position="84"/>
    </location>
</feature>
<reference evidence="2" key="1">
    <citation type="submission" date="2021-04" db="EMBL/GenBank/DDBJ databases">
        <authorList>
            <consortium name="Wellcome Sanger Institute Data Sharing"/>
        </authorList>
    </citation>
    <scope>NUCLEOTIDE SEQUENCE [LARGE SCALE GENOMIC DNA]</scope>
</reference>
<dbReference type="InterPro" id="IPR029071">
    <property type="entry name" value="Ubiquitin-like_domsf"/>
</dbReference>
<organism evidence="2 3">
    <name type="scientific">Anabas testudineus</name>
    <name type="common">Climbing perch</name>
    <name type="synonym">Anthias testudineus</name>
    <dbReference type="NCBI Taxonomy" id="64144"/>
    <lineage>
        <taxon>Eukaryota</taxon>
        <taxon>Metazoa</taxon>
        <taxon>Chordata</taxon>
        <taxon>Craniata</taxon>
        <taxon>Vertebrata</taxon>
        <taxon>Euteleostomi</taxon>
        <taxon>Actinopterygii</taxon>
        <taxon>Neopterygii</taxon>
        <taxon>Teleostei</taxon>
        <taxon>Neoteleostei</taxon>
        <taxon>Acanthomorphata</taxon>
        <taxon>Anabantaria</taxon>
        <taxon>Anabantiformes</taxon>
        <taxon>Anabantoidei</taxon>
        <taxon>Anabantidae</taxon>
        <taxon>Anabas</taxon>
    </lineage>
</organism>
<accession>A0A3Q1ICG6</accession>
<gene>
    <name evidence="2" type="primary">NEDD8</name>
</gene>